<proteinExistence type="predicted"/>
<gene>
    <name evidence="2" type="ORF">Hamer_G018203</name>
</gene>
<sequence>MLQKKNEQLDKSEHSLKEGEQTIERLKSEGDQKTQVIDSMKEDIIKLNADLKDKITAAEETGNQLATAQLTSSQLKTELDQTKSNLKAIEELEAKCRSSLEDKNNTQDQKTKQSQQRQQNVSGPGDGKGSEVKTPAEQQGEKVKRETVSPESEAGNSNTTESIMNHITEEETTEILMIGTTNDESVYDESEGASSPPPGDEYTA</sequence>
<feature type="compositionally biased region" description="Pro residues" evidence="1">
    <location>
        <begin position="195"/>
        <end position="204"/>
    </location>
</feature>
<keyword evidence="3" id="KW-1185">Reference proteome</keyword>
<accession>A0A8J5MK68</accession>
<feature type="region of interest" description="Disordered" evidence="1">
    <location>
        <begin position="97"/>
        <end position="204"/>
    </location>
</feature>
<dbReference type="EMBL" id="JAHLQT010044460">
    <property type="protein sequence ID" value="KAG7154461.1"/>
    <property type="molecule type" value="Genomic_DNA"/>
</dbReference>
<evidence type="ECO:0000256" key="1">
    <source>
        <dbReference type="SAM" id="MobiDB-lite"/>
    </source>
</evidence>
<evidence type="ECO:0000313" key="3">
    <source>
        <dbReference type="Proteomes" id="UP000747542"/>
    </source>
</evidence>
<feature type="compositionally biased region" description="Polar residues" evidence="1">
    <location>
        <begin position="154"/>
        <end position="165"/>
    </location>
</feature>
<name>A0A8J5MK68_HOMAM</name>
<feature type="region of interest" description="Disordered" evidence="1">
    <location>
        <begin position="1"/>
        <end position="36"/>
    </location>
</feature>
<feature type="compositionally biased region" description="Basic and acidic residues" evidence="1">
    <location>
        <begin position="139"/>
        <end position="148"/>
    </location>
</feature>
<dbReference type="Proteomes" id="UP000747542">
    <property type="component" value="Unassembled WGS sequence"/>
</dbReference>
<protein>
    <submittedName>
        <fullName evidence="2">Uncharacterized protein</fullName>
    </submittedName>
</protein>
<feature type="compositionally biased region" description="Basic and acidic residues" evidence="1">
    <location>
        <begin position="97"/>
        <end position="111"/>
    </location>
</feature>
<feature type="compositionally biased region" description="Basic and acidic residues" evidence="1">
    <location>
        <begin position="1"/>
        <end position="32"/>
    </location>
</feature>
<organism evidence="2 3">
    <name type="scientific">Homarus americanus</name>
    <name type="common">American lobster</name>
    <dbReference type="NCBI Taxonomy" id="6706"/>
    <lineage>
        <taxon>Eukaryota</taxon>
        <taxon>Metazoa</taxon>
        <taxon>Ecdysozoa</taxon>
        <taxon>Arthropoda</taxon>
        <taxon>Crustacea</taxon>
        <taxon>Multicrustacea</taxon>
        <taxon>Malacostraca</taxon>
        <taxon>Eumalacostraca</taxon>
        <taxon>Eucarida</taxon>
        <taxon>Decapoda</taxon>
        <taxon>Pleocyemata</taxon>
        <taxon>Astacidea</taxon>
        <taxon>Nephropoidea</taxon>
        <taxon>Nephropidae</taxon>
        <taxon>Homarus</taxon>
    </lineage>
</organism>
<dbReference type="AlphaFoldDB" id="A0A8J5MK68"/>
<comment type="caution">
    <text evidence="2">The sequence shown here is derived from an EMBL/GenBank/DDBJ whole genome shotgun (WGS) entry which is preliminary data.</text>
</comment>
<reference evidence="2" key="1">
    <citation type="journal article" date="2021" name="Sci. Adv.">
        <title>The American lobster genome reveals insights on longevity, neural, and immune adaptations.</title>
        <authorList>
            <person name="Polinski J.M."/>
            <person name="Zimin A.V."/>
            <person name="Clark K.F."/>
            <person name="Kohn A.B."/>
            <person name="Sadowski N."/>
            <person name="Timp W."/>
            <person name="Ptitsyn A."/>
            <person name="Khanna P."/>
            <person name="Romanova D.Y."/>
            <person name="Williams P."/>
            <person name="Greenwood S.J."/>
            <person name="Moroz L.L."/>
            <person name="Walt D.R."/>
            <person name="Bodnar A.G."/>
        </authorList>
    </citation>
    <scope>NUCLEOTIDE SEQUENCE</scope>
    <source>
        <strain evidence="2">GMGI-L3</strain>
    </source>
</reference>
<evidence type="ECO:0000313" key="2">
    <source>
        <dbReference type="EMBL" id="KAG7154461.1"/>
    </source>
</evidence>